<sequence length="833" mass="91673">MAVADGLASLRLRLAVVWLLAGVLSVAGLQLATQSRQDLTSPEGAKNFEMLCPVTGAVGQPIFTWQYSPAMHLTPGNKIVQSARHNFRSDSLIINQISKTDAGFYTASVTDNTRRVVRCMFQLTVGYGPELVDGIPTTVTANFSRPFVLSCPVRGVPLPHVIWRKNGRTVAPSENIQFNGLDINFTSVSDADRGQYQCSATNPYGTVTSPVTIINIQWPLRFVQVPPSVLDRREGQNVSVQCNVTGFPHARILWYKRNGNESEQIMNSSHTVITNMYSERVSWSRLDIDSLNVSDNGMYQCEATNVNQQVSTNFDLVVHAPPRITSLHPAIRTAHVGMDLVFECTATGFPPPKFTWFRNGRAIPRIGNTHFNEGWDGILTIDSLIESDAGNFTCQAFNDVGYEYSNTTRLDVFGIYFIERAPPMLAVEEGNSTQLVCDVGGSDYGVRIEWFKDRTPIQSQCTPDQLRNLPRCKYMIVNSTLHIMKVSQQDLGTYICKVTEQGTADPEVIQAETQVLFAVPVALYPRLNDVYTGDAGKPLVLECKARGSPPPTVEWLYRGVHPLNDSHRMISGGTIKFRRLLARDSGHYLCVASNNITEAKQDVRVKVNSVPPMLNLDIKQSGQSVTLDWRVVGNGGYPVKSFKYEYRMISPKTGKWSADKLSPHLRSHTIKGLKSNATYEIKMWAVNKLGQGTITRQVFATDSHAGIGNIFSGLSEDNLKLIYIGAGVAGGLFLLILVVVFAVACRRKPDPSGIRKRTDGVEDGQALVDDFQESPSHINPAYGGADHPTSENLELKDVNPTDSNGIKDKNGKPVGGFAEDNGMALNLDLDSGP</sequence>
<dbReference type="GO" id="GO:0030424">
    <property type="term" value="C:axon"/>
    <property type="evidence" value="ECO:0000318"/>
    <property type="project" value="GO_Central"/>
</dbReference>
<feature type="domain" description="Ig-like" evidence="8">
    <location>
        <begin position="427"/>
        <end position="510"/>
    </location>
</feature>
<feature type="domain" description="Ig-like" evidence="8">
    <location>
        <begin position="129"/>
        <end position="214"/>
    </location>
</feature>
<dbReference type="PROSITE" id="PS50835">
    <property type="entry name" value="IG_LIKE"/>
    <property type="match status" value="6"/>
</dbReference>
<dbReference type="InParanoid" id="A0A7M7SVI9"/>
<evidence type="ECO:0000313" key="11">
    <source>
        <dbReference type="Proteomes" id="UP000007110"/>
    </source>
</evidence>
<keyword evidence="6" id="KW-0472">Membrane</keyword>
<evidence type="ECO:0000256" key="2">
    <source>
        <dbReference type="ARBA" id="ARBA00022737"/>
    </source>
</evidence>
<evidence type="ECO:0000256" key="4">
    <source>
        <dbReference type="ARBA" id="ARBA00023319"/>
    </source>
</evidence>
<feature type="region of interest" description="Disordered" evidence="5">
    <location>
        <begin position="777"/>
        <end position="817"/>
    </location>
</feature>
<dbReference type="GO" id="GO:0007156">
    <property type="term" value="P:homophilic cell adhesion via plasma membrane adhesion molecules"/>
    <property type="evidence" value="ECO:0000318"/>
    <property type="project" value="GO_Central"/>
</dbReference>
<feature type="domain" description="Ig-like" evidence="8">
    <location>
        <begin position="29"/>
        <end position="117"/>
    </location>
</feature>
<dbReference type="CDD" id="cd00063">
    <property type="entry name" value="FN3"/>
    <property type="match status" value="1"/>
</dbReference>
<dbReference type="Pfam" id="PF13927">
    <property type="entry name" value="Ig_3"/>
    <property type="match status" value="4"/>
</dbReference>
<dbReference type="PROSITE" id="PS50853">
    <property type="entry name" value="FN3"/>
    <property type="match status" value="1"/>
</dbReference>
<evidence type="ECO:0000313" key="10">
    <source>
        <dbReference type="EnsemblMetazoa" id="XP_030834299"/>
    </source>
</evidence>
<dbReference type="FunFam" id="2.60.40.10:FF:000032">
    <property type="entry name" value="palladin isoform X1"/>
    <property type="match status" value="1"/>
</dbReference>
<feature type="domain" description="Ig-like" evidence="8">
    <location>
        <begin position="322"/>
        <end position="411"/>
    </location>
</feature>
<feature type="signal peptide" evidence="7">
    <location>
        <begin position="1"/>
        <end position="28"/>
    </location>
</feature>
<dbReference type="InterPro" id="IPR050958">
    <property type="entry name" value="Cell_Adh-Cytoskel_Orgn"/>
</dbReference>
<keyword evidence="2" id="KW-0677">Repeat</keyword>
<evidence type="ECO:0000256" key="3">
    <source>
        <dbReference type="ARBA" id="ARBA00023157"/>
    </source>
</evidence>
<dbReference type="InterPro" id="IPR003598">
    <property type="entry name" value="Ig_sub2"/>
</dbReference>
<proteinExistence type="predicted"/>
<dbReference type="Gene3D" id="2.60.40.10">
    <property type="entry name" value="Immunoglobulins"/>
    <property type="match status" value="7"/>
</dbReference>
<dbReference type="GO" id="GO:0005886">
    <property type="term" value="C:plasma membrane"/>
    <property type="evidence" value="ECO:0000318"/>
    <property type="project" value="GO_Central"/>
</dbReference>
<keyword evidence="6" id="KW-1133">Transmembrane helix</keyword>
<dbReference type="SMART" id="SM00060">
    <property type="entry name" value="FN3"/>
    <property type="match status" value="1"/>
</dbReference>
<reference evidence="10" key="2">
    <citation type="submission" date="2021-01" db="UniProtKB">
        <authorList>
            <consortium name="EnsemblMetazoa"/>
        </authorList>
    </citation>
    <scope>IDENTIFICATION</scope>
</reference>
<dbReference type="InterPro" id="IPR003599">
    <property type="entry name" value="Ig_sub"/>
</dbReference>
<keyword evidence="3" id="KW-1015">Disulfide bond</keyword>
<dbReference type="RefSeq" id="XP_030834299.1">
    <property type="nucleotide sequence ID" value="XM_030978439.1"/>
</dbReference>
<feature type="chain" id="PRO_5029679597" evidence="7">
    <location>
        <begin position="29"/>
        <end position="833"/>
    </location>
</feature>
<evidence type="ECO:0000256" key="5">
    <source>
        <dbReference type="SAM" id="MobiDB-lite"/>
    </source>
</evidence>
<keyword evidence="11" id="KW-1185">Reference proteome</keyword>
<dbReference type="SUPFAM" id="SSF49265">
    <property type="entry name" value="Fibronectin type III"/>
    <property type="match status" value="1"/>
</dbReference>
<dbReference type="InterPro" id="IPR013783">
    <property type="entry name" value="Ig-like_fold"/>
</dbReference>
<feature type="compositionally biased region" description="Basic and acidic residues" evidence="5">
    <location>
        <begin position="793"/>
        <end position="811"/>
    </location>
</feature>
<dbReference type="GO" id="GO:0050808">
    <property type="term" value="P:synapse organization"/>
    <property type="evidence" value="ECO:0000318"/>
    <property type="project" value="GO_Central"/>
</dbReference>
<dbReference type="GO" id="GO:0008046">
    <property type="term" value="F:axon guidance receptor activity"/>
    <property type="evidence" value="ECO:0000318"/>
    <property type="project" value="GO_Central"/>
</dbReference>
<dbReference type="Pfam" id="PF07679">
    <property type="entry name" value="I-set"/>
    <property type="match status" value="1"/>
</dbReference>
<dbReference type="Pfam" id="PF00041">
    <property type="entry name" value="fn3"/>
    <property type="match status" value="1"/>
</dbReference>
<dbReference type="OrthoDB" id="5985519at2759"/>
<evidence type="ECO:0000256" key="1">
    <source>
        <dbReference type="ARBA" id="ARBA00022729"/>
    </source>
</evidence>
<evidence type="ECO:0000256" key="7">
    <source>
        <dbReference type="SAM" id="SignalP"/>
    </source>
</evidence>
<dbReference type="OMA" id="RGMTASH"/>
<keyword evidence="1 7" id="KW-0732">Signal</keyword>
<dbReference type="InterPro" id="IPR007110">
    <property type="entry name" value="Ig-like_dom"/>
</dbReference>
<dbReference type="GO" id="GO:0043025">
    <property type="term" value="C:neuronal cell body"/>
    <property type="evidence" value="ECO:0000318"/>
    <property type="project" value="GO_Central"/>
</dbReference>
<dbReference type="InterPro" id="IPR013106">
    <property type="entry name" value="Ig_V-set"/>
</dbReference>
<dbReference type="Proteomes" id="UP000007110">
    <property type="component" value="Unassembled WGS sequence"/>
</dbReference>
<feature type="transmembrane region" description="Helical" evidence="6">
    <location>
        <begin position="721"/>
        <end position="745"/>
    </location>
</feature>
<dbReference type="SMART" id="SM00408">
    <property type="entry name" value="IGc2"/>
    <property type="match status" value="6"/>
</dbReference>
<reference evidence="11" key="1">
    <citation type="submission" date="2015-02" db="EMBL/GenBank/DDBJ databases">
        <title>Genome sequencing for Strongylocentrotus purpuratus.</title>
        <authorList>
            <person name="Murali S."/>
            <person name="Liu Y."/>
            <person name="Vee V."/>
            <person name="English A."/>
            <person name="Wang M."/>
            <person name="Skinner E."/>
            <person name="Han Y."/>
            <person name="Muzny D.M."/>
            <person name="Worley K.C."/>
            <person name="Gibbs R.A."/>
        </authorList>
    </citation>
    <scope>NUCLEOTIDE SEQUENCE</scope>
</reference>
<evidence type="ECO:0000259" key="9">
    <source>
        <dbReference type="PROSITE" id="PS50853"/>
    </source>
</evidence>
<organism evidence="10 11">
    <name type="scientific">Strongylocentrotus purpuratus</name>
    <name type="common">Purple sea urchin</name>
    <dbReference type="NCBI Taxonomy" id="7668"/>
    <lineage>
        <taxon>Eukaryota</taxon>
        <taxon>Metazoa</taxon>
        <taxon>Echinodermata</taxon>
        <taxon>Eleutherozoa</taxon>
        <taxon>Echinozoa</taxon>
        <taxon>Echinoidea</taxon>
        <taxon>Euechinoidea</taxon>
        <taxon>Echinacea</taxon>
        <taxon>Camarodonta</taxon>
        <taxon>Echinidea</taxon>
        <taxon>Strongylocentrotidae</taxon>
        <taxon>Strongylocentrotus</taxon>
    </lineage>
</organism>
<protein>
    <submittedName>
        <fullName evidence="10">Uncharacterized protein</fullName>
    </submittedName>
</protein>
<dbReference type="InterPro" id="IPR013098">
    <property type="entry name" value="Ig_I-set"/>
</dbReference>
<dbReference type="GeneID" id="590269"/>
<keyword evidence="4" id="KW-0393">Immunoglobulin domain</keyword>
<dbReference type="InterPro" id="IPR036116">
    <property type="entry name" value="FN3_sf"/>
</dbReference>
<dbReference type="PANTHER" id="PTHR45080">
    <property type="entry name" value="CONTACTIN 5"/>
    <property type="match status" value="1"/>
</dbReference>
<accession>A0A7M7SVI9</accession>
<dbReference type="InterPro" id="IPR036179">
    <property type="entry name" value="Ig-like_dom_sf"/>
</dbReference>
<feature type="domain" description="Ig-like" evidence="8">
    <location>
        <begin position="525"/>
        <end position="606"/>
    </location>
</feature>
<dbReference type="KEGG" id="spu:590269"/>
<dbReference type="AlphaFoldDB" id="A0A7M7SVI9"/>
<dbReference type="SMART" id="SM00406">
    <property type="entry name" value="IGv"/>
    <property type="match status" value="1"/>
</dbReference>
<keyword evidence="6" id="KW-0812">Transmembrane</keyword>
<dbReference type="InterPro" id="IPR003961">
    <property type="entry name" value="FN3_dom"/>
</dbReference>
<dbReference type="PANTHER" id="PTHR45080:SF8">
    <property type="entry name" value="IG-LIKE DOMAIN-CONTAINING PROTEIN"/>
    <property type="match status" value="1"/>
</dbReference>
<feature type="domain" description="Ig-like" evidence="8">
    <location>
        <begin position="219"/>
        <end position="311"/>
    </location>
</feature>
<dbReference type="EnsemblMetazoa" id="XM_030978439">
    <property type="protein sequence ID" value="XP_030834299"/>
    <property type="gene ID" value="LOC590269"/>
</dbReference>
<feature type="domain" description="Fibronectin type-III" evidence="9">
    <location>
        <begin position="610"/>
        <end position="706"/>
    </location>
</feature>
<dbReference type="CDD" id="cd00096">
    <property type="entry name" value="Ig"/>
    <property type="match status" value="1"/>
</dbReference>
<name>A0A7M7SVI9_STRPU</name>
<evidence type="ECO:0000259" key="8">
    <source>
        <dbReference type="PROSITE" id="PS50835"/>
    </source>
</evidence>
<dbReference type="SMART" id="SM00409">
    <property type="entry name" value="IG"/>
    <property type="match status" value="6"/>
</dbReference>
<evidence type="ECO:0000256" key="6">
    <source>
        <dbReference type="SAM" id="Phobius"/>
    </source>
</evidence>
<dbReference type="SUPFAM" id="SSF48726">
    <property type="entry name" value="Immunoglobulin"/>
    <property type="match status" value="6"/>
</dbReference>